<evidence type="ECO:0000313" key="1">
    <source>
        <dbReference type="EMBL" id="GFQ99786.1"/>
    </source>
</evidence>
<reference evidence="1" key="1">
    <citation type="submission" date="2020-07" db="EMBL/GenBank/DDBJ databases">
        <title>Multicomponent nature underlies the extraordinary mechanical properties of spider dragline silk.</title>
        <authorList>
            <person name="Kono N."/>
            <person name="Nakamura H."/>
            <person name="Mori M."/>
            <person name="Yoshida Y."/>
            <person name="Ohtoshi R."/>
            <person name="Malay A.D."/>
            <person name="Moran D.A.P."/>
            <person name="Tomita M."/>
            <person name="Numata K."/>
            <person name="Arakawa K."/>
        </authorList>
    </citation>
    <scope>NUCLEOTIDE SEQUENCE</scope>
</reference>
<comment type="caution">
    <text evidence="1">The sequence shown here is derived from an EMBL/GenBank/DDBJ whole genome shotgun (WGS) entry which is preliminary data.</text>
</comment>
<dbReference type="OrthoDB" id="10386134at2759"/>
<dbReference type="SUPFAM" id="SSF49599">
    <property type="entry name" value="TRAF domain-like"/>
    <property type="match status" value="2"/>
</dbReference>
<proteinExistence type="predicted"/>
<sequence>MAASDMSTNDVSKYDFMFMWAIENCPVSFVPSFAQSPSFHAEMLLDSKWHLEIKNVEKKKLVYSIHRDPSTQSYWFPVDVIFEISFLGPDGSVVASKTQRKCFHFELCHEFILEEDAFGSERARFIVNDTLTIRCCLWSADCKYLPNLFPNQSFANTRLEIERRTIFWCVKNFSEYRIGGPGIQYWLPHLSQMGHYGVILNFEIIPHSGKESVLITILQNNLPQRVGFDISILDLEGKKRFCNKSRYDLSNELSTVLNVIPKEELMKYKESMLFNDSLCLRCELEIEPARYSPPVYMNSTRLE</sequence>
<dbReference type="InterPro" id="IPR002083">
    <property type="entry name" value="MATH/TRAF_dom"/>
</dbReference>
<name>A0A8X6L8U7_TRICU</name>
<evidence type="ECO:0000313" key="2">
    <source>
        <dbReference type="Proteomes" id="UP000887116"/>
    </source>
</evidence>
<gene>
    <name evidence="1" type="primary">NCL1_56997</name>
    <name evidence="1" type="ORF">TNCT_342421</name>
</gene>
<dbReference type="AlphaFoldDB" id="A0A8X6L8U7"/>
<organism evidence="1 2">
    <name type="scientific">Trichonephila clavata</name>
    <name type="common">Joro spider</name>
    <name type="synonym">Nephila clavata</name>
    <dbReference type="NCBI Taxonomy" id="2740835"/>
    <lineage>
        <taxon>Eukaryota</taxon>
        <taxon>Metazoa</taxon>
        <taxon>Ecdysozoa</taxon>
        <taxon>Arthropoda</taxon>
        <taxon>Chelicerata</taxon>
        <taxon>Arachnida</taxon>
        <taxon>Araneae</taxon>
        <taxon>Araneomorphae</taxon>
        <taxon>Entelegynae</taxon>
        <taxon>Araneoidea</taxon>
        <taxon>Nephilidae</taxon>
        <taxon>Trichonephila</taxon>
    </lineage>
</organism>
<protein>
    <recommendedName>
        <fullName evidence="3">MATH domain-containing protein</fullName>
    </recommendedName>
</protein>
<keyword evidence="2" id="KW-1185">Reference proteome</keyword>
<accession>A0A8X6L8U7</accession>
<dbReference type="EMBL" id="BMAO01005188">
    <property type="protein sequence ID" value="GFQ99786.1"/>
    <property type="molecule type" value="Genomic_DNA"/>
</dbReference>
<dbReference type="Proteomes" id="UP000887116">
    <property type="component" value="Unassembled WGS sequence"/>
</dbReference>
<dbReference type="CDD" id="cd00121">
    <property type="entry name" value="MATH"/>
    <property type="match status" value="1"/>
</dbReference>
<evidence type="ECO:0008006" key="3">
    <source>
        <dbReference type="Google" id="ProtNLM"/>
    </source>
</evidence>